<dbReference type="Proteomes" id="UP000054815">
    <property type="component" value="Unassembled WGS sequence"/>
</dbReference>
<accession>A0A0V0XHS2</accession>
<dbReference type="AlphaFoldDB" id="A0A0V0XHS2"/>
<comment type="caution">
    <text evidence="1">The sequence shown here is derived from an EMBL/GenBank/DDBJ whole genome shotgun (WGS) entry which is preliminary data.</text>
</comment>
<reference evidence="1 2" key="1">
    <citation type="submission" date="2015-01" db="EMBL/GenBank/DDBJ databases">
        <title>Evolution of Trichinella species and genotypes.</title>
        <authorList>
            <person name="Korhonen P.K."/>
            <person name="Edoardo P."/>
            <person name="Giuseppe L.R."/>
            <person name="Gasser R.B."/>
        </authorList>
    </citation>
    <scope>NUCLEOTIDE SEQUENCE [LARGE SCALE GENOMIC DNA]</scope>
    <source>
        <strain evidence="1">ISS141</strain>
    </source>
</reference>
<protein>
    <submittedName>
        <fullName evidence="1">Uncharacterized protein</fullName>
    </submittedName>
</protein>
<proteinExistence type="predicted"/>
<evidence type="ECO:0000313" key="1">
    <source>
        <dbReference type="EMBL" id="KRX87546.1"/>
    </source>
</evidence>
<sequence length="65" mass="7545">MIEISLSNRRHPVSTRLHPFDSKVPEMAFCFNVCQKRKAFQIPTKAELHNSQLDFGNAMRNRGSR</sequence>
<name>A0A0V0XHS2_TRIPS</name>
<gene>
    <name evidence="1" type="ORF">T4E_2221</name>
</gene>
<evidence type="ECO:0000313" key="2">
    <source>
        <dbReference type="Proteomes" id="UP000054815"/>
    </source>
</evidence>
<organism evidence="1 2">
    <name type="scientific">Trichinella pseudospiralis</name>
    <name type="common">Parasitic roundworm</name>
    <dbReference type="NCBI Taxonomy" id="6337"/>
    <lineage>
        <taxon>Eukaryota</taxon>
        <taxon>Metazoa</taxon>
        <taxon>Ecdysozoa</taxon>
        <taxon>Nematoda</taxon>
        <taxon>Enoplea</taxon>
        <taxon>Dorylaimia</taxon>
        <taxon>Trichinellida</taxon>
        <taxon>Trichinellidae</taxon>
        <taxon>Trichinella</taxon>
    </lineage>
</organism>
<dbReference type="EMBL" id="JYDU01000280">
    <property type="protein sequence ID" value="KRX87546.1"/>
    <property type="molecule type" value="Genomic_DNA"/>
</dbReference>